<dbReference type="AlphaFoldDB" id="A0A2A6B9V1"/>
<protein>
    <submittedName>
        <fullName evidence="2">Uncharacterized protein</fullName>
    </submittedName>
</protein>
<reference evidence="3" key="1">
    <citation type="journal article" date="2008" name="Nat. Genet.">
        <title>The Pristionchus pacificus genome provides a unique perspective on nematode lifestyle and parasitism.</title>
        <authorList>
            <person name="Dieterich C."/>
            <person name="Clifton S.W."/>
            <person name="Schuster L.N."/>
            <person name="Chinwalla A."/>
            <person name="Delehaunty K."/>
            <person name="Dinkelacker I."/>
            <person name="Fulton L."/>
            <person name="Fulton R."/>
            <person name="Godfrey J."/>
            <person name="Minx P."/>
            <person name="Mitreva M."/>
            <person name="Roeseler W."/>
            <person name="Tian H."/>
            <person name="Witte H."/>
            <person name="Yang S.P."/>
            <person name="Wilson R.K."/>
            <person name="Sommer R.J."/>
        </authorList>
    </citation>
    <scope>NUCLEOTIDE SEQUENCE [LARGE SCALE GENOMIC DNA]</scope>
    <source>
        <strain evidence="3">PS312</strain>
    </source>
</reference>
<keyword evidence="3" id="KW-1185">Reference proteome</keyword>
<dbReference type="Proteomes" id="UP000005239">
    <property type="component" value="Unassembled WGS sequence"/>
</dbReference>
<dbReference type="EnsemblMetazoa" id="PPA15284.1">
    <property type="protein sequence ID" value="PPA15284.1"/>
    <property type="gene ID" value="WBGene00104838"/>
</dbReference>
<evidence type="ECO:0000256" key="1">
    <source>
        <dbReference type="SAM" id="MobiDB-lite"/>
    </source>
</evidence>
<feature type="compositionally biased region" description="Basic and acidic residues" evidence="1">
    <location>
        <begin position="173"/>
        <end position="186"/>
    </location>
</feature>
<accession>A0A8R1UCQ0</accession>
<feature type="compositionally biased region" description="Polar residues" evidence="1">
    <location>
        <begin position="24"/>
        <end position="33"/>
    </location>
</feature>
<evidence type="ECO:0000313" key="3">
    <source>
        <dbReference type="Proteomes" id="UP000005239"/>
    </source>
</evidence>
<gene>
    <name evidence="2" type="primary">WBGene00104838</name>
</gene>
<proteinExistence type="predicted"/>
<organism evidence="2 3">
    <name type="scientific">Pristionchus pacificus</name>
    <name type="common">Parasitic nematode worm</name>
    <dbReference type="NCBI Taxonomy" id="54126"/>
    <lineage>
        <taxon>Eukaryota</taxon>
        <taxon>Metazoa</taxon>
        <taxon>Ecdysozoa</taxon>
        <taxon>Nematoda</taxon>
        <taxon>Chromadorea</taxon>
        <taxon>Rhabditida</taxon>
        <taxon>Rhabditina</taxon>
        <taxon>Diplogasteromorpha</taxon>
        <taxon>Diplogasteroidea</taxon>
        <taxon>Neodiplogasteridae</taxon>
        <taxon>Pristionchus</taxon>
    </lineage>
</organism>
<feature type="region of interest" description="Disordered" evidence="1">
    <location>
        <begin position="1"/>
        <end position="45"/>
    </location>
</feature>
<reference evidence="2" key="2">
    <citation type="submission" date="2022-06" db="UniProtKB">
        <authorList>
            <consortium name="EnsemblMetazoa"/>
        </authorList>
    </citation>
    <scope>IDENTIFICATION</scope>
    <source>
        <strain evidence="2">PS312</strain>
    </source>
</reference>
<evidence type="ECO:0000313" key="2">
    <source>
        <dbReference type="EnsemblMetazoa" id="PPA15284.1"/>
    </source>
</evidence>
<name>A0A2A6B9V1_PRIPA</name>
<feature type="region of interest" description="Disordered" evidence="1">
    <location>
        <begin position="165"/>
        <end position="186"/>
    </location>
</feature>
<accession>A0A2A6B9V1</accession>
<sequence>MVAPPLSEGYSSSNDESFELIDSPNGNTDSNGIRSAGEKGINDEAITSEDVVSGVIDETALIDAQKSLEIGDGDDVDVDEEQADEEKSIDNVVVSSADLEDRQILETSAVEEQDKHGGSIEETEGVAVLQDLLTLRDAEIGELENEVMRLSELIDAHKDVEKYRKGISNRGKHQGDYSYEKTSRKV</sequence>